<evidence type="ECO:0000313" key="1">
    <source>
        <dbReference type="EMBL" id="NUU27934.1"/>
    </source>
</evidence>
<dbReference type="Proteomes" id="UP000539146">
    <property type="component" value="Unassembled WGS sequence"/>
</dbReference>
<sequence>MIGPKVDRPTVTDARRAYAIATERDGELCQRCLRDCGPLARDHRQNRMPGNTVASNLNCLGLACHIWKTEHPRAALEDGWAVPRWADPHEWPTRRWFRTEVGTLRAGWALLDDEGGVHEISAAKARRRMEGGVP</sequence>
<protein>
    <recommendedName>
        <fullName evidence="3">HNH endonuclease</fullName>
    </recommendedName>
</protein>
<accession>A0A850DRM8</accession>
<dbReference type="AlphaFoldDB" id="A0A850DRM8"/>
<proteinExistence type="predicted"/>
<comment type="caution">
    <text evidence="1">The sequence shown here is derived from an EMBL/GenBank/DDBJ whole genome shotgun (WGS) entry which is preliminary data.</text>
</comment>
<evidence type="ECO:0008006" key="3">
    <source>
        <dbReference type="Google" id="ProtNLM"/>
    </source>
</evidence>
<evidence type="ECO:0000313" key="2">
    <source>
        <dbReference type="Proteomes" id="UP000539146"/>
    </source>
</evidence>
<gene>
    <name evidence="1" type="ORF">HP467_07390</name>
</gene>
<name>A0A850DRM8_9MICO</name>
<dbReference type="RefSeq" id="WP_175325765.1">
    <property type="nucleotide sequence ID" value="NZ_BAAAWP010000001.1"/>
</dbReference>
<reference evidence="1 2" key="1">
    <citation type="submission" date="2020-05" db="EMBL/GenBank/DDBJ databases">
        <title>Genome Sequencing of Type Strains.</title>
        <authorList>
            <person name="Lemaire J.F."/>
            <person name="Inderbitzin P."/>
            <person name="Gregorio O.A."/>
            <person name="Collins S.B."/>
            <person name="Wespe N."/>
            <person name="Knight-Connoni V."/>
        </authorList>
    </citation>
    <scope>NUCLEOTIDE SEQUENCE [LARGE SCALE GENOMIC DNA]</scope>
    <source>
        <strain evidence="1 2">DSM 20512</strain>
    </source>
</reference>
<organism evidence="1 2">
    <name type="scientific">Curtobacterium citreum</name>
    <dbReference type="NCBI Taxonomy" id="2036"/>
    <lineage>
        <taxon>Bacteria</taxon>
        <taxon>Bacillati</taxon>
        <taxon>Actinomycetota</taxon>
        <taxon>Actinomycetes</taxon>
        <taxon>Micrococcales</taxon>
        <taxon>Microbacteriaceae</taxon>
        <taxon>Curtobacterium</taxon>
    </lineage>
</organism>
<dbReference type="EMBL" id="JABMCG010000095">
    <property type="protein sequence ID" value="NUU27934.1"/>
    <property type="molecule type" value="Genomic_DNA"/>
</dbReference>